<dbReference type="Proteomes" id="UP000373149">
    <property type="component" value="Unassembled WGS sequence"/>
</dbReference>
<evidence type="ECO:0000313" key="4">
    <source>
        <dbReference type="Proteomes" id="UP000373149"/>
    </source>
</evidence>
<reference evidence="3 4" key="1">
    <citation type="submission" date="2019-09" db="EMBL/GenBank/DDBJ databases">
        <authorList>
            <person name="Duangmal K."/>
            <person name="Teo W.F.A."/>
            <person name="Lipun K."/>
        </authorList>
    </citation>
    <scope>NUCLEOTIDE SEQUENCE [LARGE SCALE GENOMIC DNA]</scope>
    <source>
        <strain evidence="3 4">K1PN6</strain>
    </source>
</reference>
<dbReference type="RefSeq" id="WP_152857823.1">
    <property type="nucleotide sequence ID" value="NZ_VMNX01000001.1"/>
</dbReference>
<evidence type="ECO:0000256" key="1">
    <source>
        <dbReference type="SAM" id="MobiDB-lite"/>
    </source>
</evidence>
<keyword evidence="4" id="KW-1185">Reference proteome</keyword>
<comment type="caution">
    <text evidence="3">The sequence shown here is derived from an EMBL/GenBank/DDBJ whole genome shotgun (WGS) entry which is preliminary data.</text>
</comment>
<feature type="compositionally biased region" description="Low complexity" evidence="1">
    <location>
        <begin position="16"/>
        <end position="36"/>
    </location>
</feature>
<evidence type="ECO:0000313" key="3">
    <source>
        <dbReference type="EMBL" id="MPY47049.1"/>
    </source>
</evidence>
<gene>
    <name evidence="3" type="ORF">FPZ41_00040</name>
</gene>
<sequence>MDHTNGIPKDIPTNVPKDAPADTPAGAPAGAPQGLPSTGRAGRRWGRFWLLMAPAAASVAALTAAVAQGAVAASVAASGEAFKVSGDRMEGSGFTAVPGVNSEPGGGRHPVVTVTAREAELENLCVSVLVPTPVGEMTVRVRAGTTEPVRATGLSVDADHVRGRVDLTDVTAQALGRPSSGQGPGGFLASTARVVVREPKFSGWRGTAGSFELRDLSLRLVPGAAECF</sequence>
<feature type="region of interest" description="Disordered" evidence="1">
    <location>
        <begin position="1"/>
        <end position="39"/>
    </location>
</feature>
<protein>
    <recommendedName>
        <fullName evidence="5">Cholesterol esterase</fullName>
    </recommendedName>
</protein>
<name>A0A5N8WIJ0_9ACTN</name>
<dbReference type="Pfam" id="PF19741">
    <property type="entry name" value="DUF6230"/>
    <property type="match status" value="1"/>
</dbReference>
<keyword evidence="2" id="KW-1133">Transmembrane helix</keyword>
<accession>A0A5N8WIJ0</accession>
<evidence type="ECO:0000256" key="2">
    <source>
        <dbReference type="SAM" id="Phobius"/>
    </source>
</evidence>
<feature type="transmembrane region" description="Helical" evidence="2">
    <location>
        <begin position="48"/>
        <end position="67"/>
    </location>
</feature>
<keyword evidence="2" id="KW-0812">Transmembrane</keyword>
<evidence type="ECO:0008006" key="5">
    <source>
        <dbReference type="Google" id="ProtNLM"/>
    </source>
</evidence>
<dbReference type="EMBL" id="VMNX01000001">
    <property type="protein sequence ID" value="MPY47049.1"/>
    <property type="molecule type" value="Genomic_DNA"/>
</dbReference>
<organism evidence="3 4">
    <name type="scientific">Streptomyces acidicola</name>
    <dbReference type="NCBI Taxonomy" id="2596892"/>
    <lineage>
        <taxon>Bacteria</taxon>
        <taxon>Bacillati</taxon>
        <taxon>Actinomycetota</taxon>
        <taxon>Actinomycetes</taxon>
        <taxon>Kitasatosporales</taxon>
        <taxon>Streptomycetaceae</taxon>
        <taxon>Streptomyces</taxon>
    </lineage>
</organism>
<keyword evidence="2" id="KW-0472">Membrane</keyword>
<dbReference type="InterPro" id="IPR046198">
    <property type="entry name" value="DUF6230"/>
</dbReference>
<dbReference type="AlphaFoldDB" id="A0A5N8WIJ0"/>
<proteinExistence type="predicted"/>